<accession>A0A0S4J825</accession>
<evidence type="ECO:0000313" key="2">
    <source>
        <dbReference type="EMBL" id="CUG86660.1"/>
    </source>
</evidence>
<dbReference type="Proteomes" id="UP000051952">
    <property type="component" value="Unassembled WGS sequence"/>
</dbReference>
<dbReference type="AlphaFoldDB" id="A0A0S4J825"/>
<protein>
    <submittedName>
        <fullName evidence="2">Uncharacterized protein</fullName>
    </submittedName>
</protein>
<evidence type="ECO:0000313" key="3">
    <source>
        <dbReference type="Proteomes" id="UP000051952"/>
    </source>
</evidence>
<feature type="region of interest" description="Disordered" evidence="1">
    <location>
        <begin position="262"/>
        <end position="283"/>
    </location>
</feature>
<proteinExistence type="predicted"/>
<dbReference type="VEuPathDB" id="TriTrypDB:BSAL_94065"/>
<sequence>MMNVYKKLLDPSTLGYFPILSGVSHETLTSITTTSTRPRVERAGTILAAPNVPLTQTQPFLLLRGTVVVKIDQKSWAARAISYFQIPLHEQLRMLYDIPQRKRGASGAIHGFSELASLLKQVHHGKGFVDTTVDALLQPVIAEHDQLLQQEQRDAHKRHPMTTFTTTTTSTLPGSLHEGGSGGGHSALYHRSGRAHQQQQQLQTRSVKSNGLELRATSRGSTAFSTLEPPTPTSLLSSMTSMATMGGSQTQLQFAQQQQHHQFRATTTTSSVSRHVIGGVSRR</sequence>
<feature type="region of interest" description="Disordered" evidence="1">
    <location>
        <begin position="152"/>
        <end position="233"/>
    </location>
</feature>
<gene>
    <name evidence="2" type="ORF">BSAL_94065</name>
</gene>
<feature type="compositionally biased region" description="Low complexity" evidence="1">
    <location>
        <begin position="162"/>
        <end position="176"/>
    </location>
</feature>
<dbReference type="EMBL" id="CYKH01001357">
    <property type="protein sequence ID" value="CUG86660.1"/>
    <property type="molecule type" value="Genomic_DNA"/>
</dbReference>
<name>A0A0S4J825_BODSA</name>
<organism evidence="2 3">
    <name type="scientific">Bodo saltans</name>
    <name type="common">Flagellated protozoan</name>
    <dbReference type="NCBI Taxonomy" id="75058"/>
    <lineage>
        <taxon>Eukaryota</taxon>
        <taxon>Discoba</taxon>
        <taxon>Euglenozoa</taxon>
        <taxon>Kinetoplastea</taxon>
        <taxon>Metakinetoplastina</taxon>
        <taxon>Eubodonida</taxon>
        <taxon>Bodonidae</taxon>
        <taxon>Bodo</taxon>
    </lineage>
</organism>
<reference evidence="3" key="1">
    <citation type="submission" date="2015-09" db="EMBL/GenBank/DDBJ databases">
        <authorList>
            <consortium name="Pathogen Informatics"/>
        </authorList>
    </citation>
    <scope>NUCLEOTIDE SEQUENCE [LARGE SCALE GENOMIC DNA]</scope>
    <source>
        <strain evidence="3">Lake Konstanz</strain>
    </source>
</reference>
<evidence type="ECO:0000256" key="1">
    <source>
        <dbReference type="SAM" id="MobiDB-lite"/>
    </source>
</evidence>
<keyword evidence="3" id="KW-1185">Reference proteome</keyword>